<dbReference type="EMBL" id="BMWZ01000005">
    <property type="protein sequence ID" value="GGZ85337.1"/>
    <property type="molecule type" value="Genomic_DNA"/>
</dbReference>
<evidence type="ECO:0000256" key="5">
    <source>
        <dbReference type="ARBA" id="ARBA00022448"/>
    </source>
</evidence>
<evidence type="ECO:0000256" key="4">
    <source>
        <dbReference type="ARBA" id="ARBA00017522"/>
    </source>
</evidence>
<keyword evidence="9 10" id="KW-0472">Membrane</keyword>
<gene>
    <name evidence="11" type="ORF">GCM10007028_24460</name>
</gene>
<feature type="transmembrane region" description="Helical" evidence="10">
    <location>
        <begin position="138"/>
        <end position="155"/>
    </location>
</feature>
<dbReference type="NCBIfam" id="TIGR01528">
    <property type="entry name" value="NMN_trans_PnuC"/>
    <property type="match status" value="1"/>
</dbReference>
<name>A0A918R496_9FLAO</name>
<evidence type="ECO:0000313" key="11">
    <source>
        <dbReference type="EMBL" id="GGZ85337.1"/>
    </source>
</evidence>
<dbReference type="Pfam" id="PF04973">
    <property type="entry name" value="NMN_transporter"/>
    <property type="match status" value="1"/>
</dbReference>
<evidence type="ECO:0000256" key="8">
    <source>
        <dbReference type="ARBA" id="ARBA00022989"/>
    </source>
</evidence>
<keyword evidence="7 10" id="KW-0812">Transmembrane</keyword>
<feature type="transmembrane region" description="Helical" evidence="10">
    <location>
        <begin position="88"/>
        <end position="106"/>
    </location>
</feature>
<reference evidence="11" key="1">
    <citation type="journal article" date="2014" name="Int. J. Syst. Evol. Microbiol.">
        <title>Complete genome sequence of Corynebacterium casei LMG S-19264T (=DSM 44701T), isolated from a smear-ripened cheese.</title>
        <authorList>
            <consortium name="US DOE Joint Genome Institute (JGI-PGF)"/>
            <person name="Walter F."/>
            <person name="Albersmeier A."/>
            <person name="Kalinowski J."/>
            <person name="Ruckert C."/>
        </authorList>
    </citation>
    <scope>NUCLEOTIDE SEQUENCE</scope>
    <source>
        <strain evidence="11">KCTC 12710</strain>
    </source>
</reference>
<dbReference type="PANTHER" id="PTHR36122">
    <property type="entry name" value="NICOTINAMIDE RIBOSIDE TRANSPORTER PNUC"/>
    <property type="match status" value="1"/>
</dbReference>
<dbReference type="RefSeq" id="WP_189361099.1">
    <property type="nucleotide sequence ID" value="NZ_BMWZ01000005.1"/>
</dbReference>
<feature type="transmembrane region" description="Helical" evidence="10">
    <location>
        <begin position="6"/>
        <end position="21"/>
    </location>
</feature>
<feature type="transmembrane region" description="Helical" evidence="10">
    <location>
        <begin position="26"/>
        <end position="45"/>
    </location>
</feature>
<comment type="subcellular location">
    <subcellularLocation>
        <location evidence="2">Cell membrane</location>
        <topology evidence="2">Multi-pass membrane protein</topology>
    </subcellularLocation>
</comment>
<feature type="transmembrane region" description="Helical" evidence="10">
    <location>
        <begin position="161"/>
        <end position="178"/>
    </location>
</feature>
<keyword evidence="6" id="KW-1003">Cell membrane</keyword>
<evidence type="ECO:0000256" key="1">
    <source>
        <dbReference type="ARBA" id="ARBA00002672"/>
    </source>
</evidence>
<comment type="similarity">
    <text evidence="3">Belongs to the nicotinamide ribonucleoside (NR) uptake permease (TC 4.B.1) family.</text>
</comment>
<dbReference type="GO" id="GO:0005886">
    <property type="term" value="C:plasma membrane"/>
    <property type="evidence" value="ECO:0007669"/>
    <property type="project" value="UniProtKB-SubCell"/>
</dbReference>
<feature type="transmembrane region" description="Helical" evidence="10">
    <location>
        <begin position="51"/>
        <end position="68"/>
    </location>
</feature>
<keyword evidence="5" id="KW-0813">Transport</keyword>
<evidence type="ECO:0000256" key="2">
    <source>
        <dbReference type="ARBA" id="ARBA00004651"/>
    </source>
</evidence>
<evidence type="ECO:0000256" key="6">
    <source>
        <dbReference type="ARBA" id="ARBA00022475"/>
    </source>
</evidence>
<dbReference type="Proteomes" id="UP000636004">
    <property type="component" value="Unassembled WGS sequence"/>
</dbReference>
<comment type="caution">
    <text evidence="11">The sequence shown here is derived from an EMBL/GenBank/DDBJ whole genome shotgun (WGS) entry which is preliminary data.</text>
</comment>
<dbReference type="InterPro" id="IPR006419">
    <property type="entry name" value="NMN_transpt_PnuC"/>
</dbReference>
<dbReference type="AlphaFoldDB" id="A0A918R496"/>
<accession>A0A918R496</accession>
<evidence type="ECO:0000313" key="12">
    <source>
        <dbReference type="Proteomes" id="UP000636004"/>
    </source>
</evidence>
<evidence type="ECO:0000256" key="3">
    <source>
        <dbReference type="ARBA" id="ARBA00006669"/>
    </source>
</evidence>
<evidence type="ECO:0000256" key="7">
    <source>
        <dbReference type="ARBA" id="ARBA00022692"/>
    </source>
</evidence>
<dbReference type="PANTHER" id="PTHR36122:SF2">
    <property type="entry name" value="NICOTINAMIDE RIBOSIDE TRANSPORTER PNUC"/>
    <property type="match status" value="1"/>
</dbReference>
<evidence type="ECO:0000256" key="9">
    <source>
        <dbReference type="ARBA" id="ARBA00023136"/>
    </source>
</evidence>
<protein>
    <recommendedName>
        <fullName evidence="4">Nicotinamide riboside transporter PnuC</fullName>
    </recommendedName>
</protein>
<dbReference type="GO" id="GO:0034257">
    <property type="term" value="F:nicotinamide riboside transmembrane transporter activity"/>
    <property type="evidence" value="ECO:0007669"/>
    <property type="project" value="InterPro"/>
</dbReference>
<reference evidence="11" key="2">
    <citation type="submission" date="2020-09" db="EMBL/GenBank/DDBJ databases">
        <authorList>
            <person name="Sun Q."/>
            <person name="Kim S."/>
        </authorList>
    </citation>
    <scope>NUCLEOTIDE SEQUENCE</scope>
    <source>
        <strain evidence="11">KCTC 12710</strain>
    </source>
</reference>
<evidence type="ECO:0000256" key="10">
    <source>
        <dbReference type="SAM" id="Phobius"/>
    </source>
</evidence>
<comment type="function">
    <text evidence="1">Required for nicotinamide riboside transport across the inner membrane.</text>
</comment>
<keyword evidence="8 10" id="KW-1133">Transmembrane helix</keyword>
<sequence length="194" mass="22591">MDLYLEIIAVVLGLGYLFFLIKEKIICWAFGILGSLVSIFLFYRTGLYSESILYIYYVLIGIYGFFHWKKSLSANKQLPISDFSLQTYAYLIILGEILSLLLAYFFDVYTNASMPYLDAHTTIFSFIASYLEAQKKLASWKFWIVINAVTIFLYAKRDLNLYTILTLIYLVFSFVGYFQWKKKLLPKIAVTPHS</sequence>
<proteinExistence type="inferred from homology"/>
<organism evidence="11 12">
    <name type="scientific">Algibacter mikhailovii</name>
    <dbReference type="NCBI Taxonomy" id="425498"/>
    <lineage>
        <taxon>Bacteria</taxon>
        <taxon>Pseudomonadati</taxon>
        <taxon>Bacteroidota</taxon>
        <taxon>Flavobacteriia</taxon>
        <taxon>Flavobacteriales</taxon>
        <taxon>Flavobacteriaceae</taxon>
        <taxon>Algibacter</taxon>
    </lineage>
</organism>
<keyword evidence="12" id="KW-1185">Reference proteome</keyword>